<dbReference type="EMBL" id="CP016172">
    <property type="protein sequence ID" value="ANN78602.1"/>
    <property type="molecule type" value="Genomic_DNA"/>
</dbReference>
<sequence length="87" mass="8856">MPLGALGMALARKLILTSKGIAMPIAPNTLNPRSPNSATIVDDALEAAQAASHREPAPGEPPLPEDPPVPGDPPDSPPSPQAVAPRE</sequence>
<feature type="compositionally biased region" description="Polar residues" evidence="1">
    <location>
        <begin position="28"/>
        <end position="39"/>
    </location>
</feature>
<gene>
    <name evidence="2" type="ORF">BAU07_17115</name>
</gene>
<organism evidence="2 3">
    <name type="scientific">Bordetella flabilis</name>
    <dbReference type="NCBI Taxonomy" id="463014"/>
    <lineage>
        <taxon>Bacteria</taxon>
        <taxon>Pseudomonadati</taxon>
        <taxon>Pseudomonadota</taxon>
        <taxon>Betaproteobacteria</taxon>
        <taxon>Burkholderiales</taxon>
        <taxon>Alcaligenaceae</taxon>
        <taxon>Bordetella</taxon>
    </lineage>
</organism>
<reference evidence="2 3" key="1">
    <citation type="submission" date="2016-06" db="EMBL/GenBank/DDBJ databases">
        <title>Complete genome sequences of Bordetella bronchialis and Bordetella flabilis.</title>
        <authorList>
            <person name="LiPuma J.J."/>
            <person name="Spilker T."/>
        </authorList>
    </citation>
    <scope>NUCLEOTIDE SEQUENCE [LARGE SCALE GENOMIC DNA]</scope>
    <source>
        <strain evidence="2 3">AU10664</strain>
    </source>
</reference>
<feature type="region of interest" description="Disordered" evidence="1">
    <location>
        <begin position="24"/>
        <end position="87"/>
    </location>
</feature>
<accession>A0A193GEX0</accession>
<dbReference type="AlphaFoldDB" id="A0A193GEX0"/>
<evidence type="ECO:0000313" key="3">
    <source>
        <dbReference type="Proteomes" id="UP000091926"/>
    </source>
</evidence>
<proteinExistence type="predicted"/>
<protein>
    <submittedName>
        <fullName evidence="2">Uncharacterized protein</fullName>
    </submittedName>
</protein>
<dbReference type="KEGG" id="bfz:BAU07_17115"/>
<keyword evidence="3" id="KW-1185">Reference proteome</keyword>
<dbReference type="STRING" id="463014.BAU07_17115"/>
<evidence type="ECO:0000256" key="1">
    <source>
        <dbReference type="SAM" id="MobiDB-lite"/>
    </source>
</evidence>
<feature type="compositionally biased region" description="Pro residues" evidence="1">
    <location>
        <begin position="58"/>
        <end position="80"/>
    </location>
</feature>
<name>A0A193GEX0_9BORD</name>
<evidence type="ECO:0000313" key="2">
    <source>
        <dbReference type="EMBL" id="ANN78602.1"/>
    </source>
</evidence>
<dbReference type="Proteomes" id="UP000091926">
    <property type="component" value="Chromosome"/>
</dbReference>